<reference evidence="2 3" key="1">
    <citation type="submission" date="2024-11" db="EMBL/GenBank/DDBJ databases">
        <title>Adaptive evolution of stress response genes in parasites aligns with host niche diversity.</title>
        <authorList>
            <person name="Hahn C."/>
            <person name="Resl P."/>
        </authorList>
    </citation>
    <scope>NUCLEOTIDE SEQUENCE [LARGE SCALE GENOMIC DNA]</scope>
    <source>
        <strain evidence="2">EGGRZ-B1_66</strain>
        <tissue evidence="2">Body</tissue>
    </source>
</reference>
<dbReference type="InterPro" id="IPR015943">
    <property type="entry name" value="WD40/YVTN_repeat-like_dom_sf"/>
</dbReference>
<dbReference type="SMART" id="SM00320">
    <property type="entry name" value="WD40"/>
    <property type="match status" value="4"/>
</dbReference>
<dbReference type="InterPro" id="IPR001680">
    <property type="entry name" value="WD40_rpt"/>
</dbReference>
<dbReference type="InterPro" id="IPR036322">
    <property type="entry name" value="WD40_repeat_dom_sf"/>
</dbReference>
<comment type="caution">
    <text evidence="2">The sequence shown here is derived from an EMBL/GenBank/DDBJ whole genome shotgun (WGS) entry which is preliminary data.</text>
</comment>
<feature type="region of interest" description="Disordered" evidence="1">
    <location>
        <begin position="1142"/>
        <end position="1170"/>
    </location>
</feature>
<evidence type="ECO:0000313" key="3">
    <source>
        <dbReference type="Proteomes" id="UP001626550"/>
    </source>
</evidence>
<organism evidence="2 3">
    <name type="scientific">Cichlidogyrus casuarinus</name>
    <dbReference type="NCBI Taxonomy" id="1844966"/>
    <lineage>
        <taxon>Eukaryota</taxon>
        <taxon>Metazoa</taxon>
        <taxon>Spiralia</taxon>
        <taxon>Lophotrochozoa</taxon>
        <taxon>Platyhelminthes</taxon>
        <taxon>Monogenea</taxon>
        <taxon>Monopisthocotylea</taxon>
        <taxon>Dactylogyridea</taxon>
        <taxon>Ancyrocephalidae</taxon>
        <taxon>Cichlidogyrus</taxon>
    </lineage>
</organism>
<dbReference type="AlphaFoldDB" id="A0ABD2QER3"/>
<gene>
    <name evidence="2" type="ORF">Ciccas_003318</name>
</gene>
<evidence type="ECO:0000256" key="1">
    <source>
        <dbReference type="SAM" id="MobiDB-lite"/>
    </source>
</evidence>
<feature type="compositionally biased region" description="Polar residues" evidence="1">
    <location>
        <begin position="1145"/>
        <end position="1170"/>
    </location>
</feature>
<protein>
    <submittedName>
        <fullName evidence="2">Uncharacterized protein</fullName>
    </submittedName>
</protein>
<proteinExistence type="predicted"/>
<dbReference type="SUPFAM" id="SSF50978">
    <property type="entry name" value="WD40 repeat-like"/>
    <property type="match status" value="1"/>
</dbReference>
<dbReference type="EMBL" id="JBJKFK010000297">
    <property type="protein sequence ID" value="KAL3318029.1"/>
    <property type="molecule type" value="Genomic_DNA"/>
</dbReference>
<name>A0ABD2QER3_9PLAT</name>
<keyword evidence="3" id="KW-1185">Reference proteome</keyword>
<evidence type="ECO:0000313" key="2">
    <source>
        <dbReference type="EMBL" id="KAL3318029.1"/>
    </source>
</evidence>
<dbReference type="Proteomes" id="UP001626550">
    <property type="component" value="Unassembled WGS sequence"/>
</dbReference>
<sequence length="1179" mass="134241">MYCYCIKRKLVRIFDCLKAFCSLDMSTYEICISELVRQHLDGLDSSIYKKCFVLPRLLHTALERSANIMLLQLEHQQNNTADQLFREARAGISFVKLQGSITDLVNRVSQALEKQLEKIGSQLQRADLRSPHGFLNCHSNLLQKWHALGFAKECALPISIETIFDTVLANGNTNSHYPCILQGSPRSGKTISLTMLFAKTILNKLPFPNNTLSLSDNAETTLFISSFADVSDGTPWRLRITDGMQLQRHLCLMALKQIIAFEDEFNFSMHDRKEEITLVHKLANKLVNSVNVKFIWVILIDNLDQLLVSSDPSRLLWLKDPFPARVHVFLTCTTTSMRPNREWFFSRPPTKARTCIDLDSLDFCDSIRSCFLASQASRKEVRLFLGSLIHEYRNFSARTSEKEEAWVNYAMGFPIIPSGQQLRMKMRTVFEKAVRMSKVKCDCIWLHDDIHLFENLNCNVVDHNPGPAEESPKFKPQFKGNRNLIAVLNDTVLAADFMNFHKIDLVHAIGIVAAAGNVGVTENFIVKETFFEGEKVLTIEKDHFLHILTRDLLSVVDNVSEENQLIPYHMLLFVYFCQESNYGQSSLFRRLAMTSIFEELLQKQRDVLVRYRNQVRAKFVSFYCFSDVSNGREEEIVLASLSKEEIKKNRKPYGQVPGEIFVRLTWLENETFAKEIFLKSVLPVIPKSGHQPTCLDVFCEVNVIVVLCGFSEGTILCWHHEKIEESLLRKKGLESKTPSFSLRAFQNKVIQIKTLKDASRFMAIDSEGNACSWKIDKQGRMNGLEVNAKYHFRMMHVISGRPSEEMIQHSTTCRLDIVAGRYETDVAKILRCSSDRKHVLCGDKKSCVVLNLCMDDIFSSVIHSAMGHRRHSGASNKPIPILPLKPVNQIGLSDLHLTFIDFSSDSMLLLAADSGGVVKVWSQPQWVLIQVLYKKRRNCDDMYLNSVQIPSSEKRNSAVDSYLTGCDGCYQEKLIAAGSKNGSIIMWNLSTGNCEWCSNLQYVNKNSEVLTIKCLGTQKRVISLHKNGIIRLWEDEKGTLLNCVWLGYDHICHISLTLLFSDVSLNRSRLFAVFDTQSAASDTESHISIWKINHLNPICHKSLLNLRHSLASKGKYRHSKSDFLDLHSHRGINEIKYGIERKSHPSSSNVSHVTFEGTQTSEESLRPNSKPKSCLCIML</sequence>
<dbReference type="Gene3D" id="2.130.10.10">
    <property type="entry name" value="YVTN repeat-like/Quinoprotein amine dehydrogenase"/>
    <property type="match status" value="2"/>
</dbReference>
<accession>A0ABD2QER3</accession>